<dbReference type="EMBL" id="UYRU01077364">
    <property type="protein sequence ID" value="VDN28043.1"/>
    <property type="molecule type" value="Genomic_DNA"/>
</dbReference>
<organism evidence="1 2">
    <name type="scientific">Dibothriocephalus latus</name>
    <name type="common">Fish tapeworm</name>
    <name type="synonym">Diphyllobothrium latum</name>
    <dbReference type="NCBI Taxonomy" id="60516"/>
    <lineage>
        <taxon>Eukaryota</taxon>
        <taxon>Metazoa</taxon>
        <taxon>Spiralia</taxon>
        <taxon>Lophotrochozoa</taxon>
        <taxon>Platyhelminthes</taxon>
        <taxon>Cestoda</taxon>
        <taxon>Eucestoda</taxon>
        <taxon>Diphyllobothriidea</taxon>
        <taxon>Diphyllobothriidae</taxon>
        <taxon>Dibothriocephalus</taxon>
    </lineage>
</organism>
<gene>
    <name evidence="1" type="ORF">DILT_LOCUS15117</name>
</gene>
<keyword evidence="2" id="KW-1185">Reference proteome</keyword>
<dbReference type="AlphaFoldDB" id="A0A3P7MVS1"/>
<sequence>MRLLSNFYRPGERSQLWYISDTGHILHEGSSVPCEPSSRERQHLSKRSWVLDVDTGTPAADAIRNHRGFLVNDASFCVQAARDLEYRTLQSSCSSLQCLLGGSILVARPRRDARCLVSKTLSAAKIMTAWLRPGSGCLDVEVIADGPVKVLVISDHYEEPLPTTSLQSIRSRLSSSTLDTNRTINPTSLKVS</sequence>
<name>A0A3P7MVS1_DIBLA</name>
<dbReference type="OrthoDB" id="272810at2759"/>
<dbReference type="Proteomes" id="UP000281553">
    <property type="component" value="Unassembled WGS sequence"/>
</dbReference>
<evidence type="ECO:0000313" key="1">
    <source>
        <dbReference type="EMBL" id="VDN28043.1"/>
    </source>
</evidence>
<proteinExistence type="predicted"/>
<accession>A0A3P7MVS1</accession>
<protein>
    <submittedName>
        <fullName evidence="1">Uncharacterized protein</fullName>
    </submittedName>
</protein>
<evidence type="ECO:0000313" key="2">
    <source>
        <dbReference type="Proteomes" id="UP000281553"/>
    </source>
</evidence>
<reference evidence="1 2" key="1">
    <citation type="submission" date="2018-11" db="EMBL/GenBank/DDBJ databases">
        <authorList>
            <consortium name="Pathogen Informatics"/>
        </authorList>
    </citation>
    <scope>NUCLEOTIDE SEQUENCE [LARGE SCALE GENOMIC DNA]</scope>
</reference>